<evidence type="ECO:0000313" key="1">
    <source>
        <dbReference type="EMBL" id="PVZ65605.1"/>
    </source>
</evidence>
<dbReference type="EMBL" id="QDDL01000009">
    <property type="protein sequence ID" value="PVZ65605.1"/>
    <property type="molecule type" value="Genomic_DNA"/>
</dbReference>
<protein>
    <submittedName>
        <fullName evidence="1">Uncharacterized protein</fullName>
    </submittedName>
</protein>
<reference evidence="1 2" key="1">
    <citation type="submission" date="2018-04" db="EMBL/GenBank/DDBJ databases">
        <title>Thalassorhabdus spongiae gen. nov., sp. nov., isolated from a marine sponge in South-West Iceland.</title>
        <authorList>
            <person name="Knobloch S."/>
            <person name="Daussin A."/>
            <person name="Johannsson R."/>
            <person name="Marteinsson V.T."/>
        </authorList>
    </citation>
    <scope>NUCLEOTIDE SEQUENCE [LARGE SCALE GENOMIC DNA]</scope>
    <source>
        <strain evidence="1 2">Hp12</strain>
    </source>
</reference>
<dbReference type="Proteomes" id="UP000244906">
    <property type="component" value="Unassembled WGS sequence"/>
</dbReference>
<sequence length="243" mass="27469">MNWFQRPLEKLSRMAQNLISAVRYKVILLCFDVDGTLLISEDPKIPAFGWTMDKGESALPVAYKKYLETSKMPFMQPVKLIGKTDSNPGFRLFRKAFYTQLFNEIYSGAIPGVKVAIISNGNYTPENLGITLDRCYGTKRTIGRATTGFFEDDVIYLTRTPIYKREQQLLFNQGSNTTKNYKSKAEAASLACQDHDCSYFILVDDSDRNLEAVKSFPSNFGLNPCKPKLEAHLRAKLLMSKAA</sequence>
<gene>
    <name evidence="1" type="ORF">DC094_17110</name>
</gene>
<dbReference type="InterPro" id="IPR036412">
    <property type="entry name" value="HAD-like_sf"/>
</dbReference>
<evidence type="ECO:0000313" key="2">
    <source>
        <dbReference type="Proteomes" id="UP000244906"/>
    </source>
</evidence>
<organism evidence="1 2">
    <name type="scientific">Pelagibaculum spongiae</name>
    <dbReference type="NCBI Taxonomy" id="2080658"/>
    <lineage>
        <taxon>Bacteria</taxon>
        <taxon>Pseudomonadati</taxon>
        <taxon>Pseudomonadota</taxon>
        <taxon>Gammaproteobacteria</taxon>
        <taxon>Oceanospirillales</taxon>
        <taxon>Pelagibaculum</taxon>
    </lineage>
</organism>
<comment type="caution">
    <text evidence="1">The sequence shown here is derived from an EMBL/GenBank/DDBJ whole genome shotgun (WGS) entry which is preliminary data.</text>
</comment>
<proteinExistence type="predicted"/>
<dbReference type="AlphaFoldDB" id="A0A2V1GWU3"/>
<name>A0A2V1GWU3_9GAMM</name>
<accession>A0A2V1GWU3</accession>
<dbReference type="SUPFAM" id="SSF56784">
    <property type="entry name" value="HAD-like"/>
    <property type="match status" value="1"/>
</dbReference>
<keyword evidence="2" id="KW-1185">Reference proteome</keyword>